<gene>
    <name evidence="2" type="ORF">VNO77_18633</name>
</gene>
<keyword evidence="1" id="KW-0732">Signal</keyword>
<feature type="chain" id="PRO_5042965584" evidence="1">
    <location>
        <begin position="27"/>
        <end position="201"/>
    </location>
</feature>
<evidence type="ECO:0000256" key="1">
    <source>
        <dbReference type="SAM" id="SignalP"/>
    </source>
</evidence>
<reference evidence="2 3" key="1">
    <citation type="submission" date="2024-01" db="EMBL/GenBank/DDBJ databases">
        <title>The genomes of 5 underutilized Papilionoideae crops provide insights into root nodulation and disease resistanc.</title>
        <authorList>
            <person name="Jiang F."/>
        </authorList>
    </citation>
    <scope>NUCLEOTIDE SEQUENCE [LARGE SCALE GENOMIC DNA]</scope>
    <source>
        <strain evidence="2">LVBAO_FW01</strain>
        <tissue evidence="2">Leaves</tissue>
    </source>
</reference>
<dbReference type="AlphaFoldDB" id="A0AAN9LLV8"/>
<dbReference type="Proteomes" id="UP001367508">
    <property type="component" value="Unassembled WGS sequence"/>
</dbReference>
<evidence type="ECO:0000313" key="2">
    <source>
        <dbReference type="EMBL" id="KAK7338036.1"/>
    </source>
</evidence>
<comment type="caution">
    <text evidence="2">The sequence shown here is derived from an EMBL/GenBank/DDBJ whole genome shotgun (WGS) entry which is preliminary data.</text>
</comment>
<sequence>MVTVHFHHHYALTLILVLAEWKCVKLNVVYAIEEIFLTKVVKGHVKGHDTDCEAMYVPNPNIVLILVKERAVDVVLLDSYPSKDMLEVRKGVIKKAMFFEEMFSFSDSYQFDVTMRPLVSNYEIVVPKDLNVQDNDLNDCGVWVAIWMMKESDGDFNLQIDHGTRLKLVVDLVIHPYNTIREDIINKAHHHLEQYKAGQRM</sequence>
<protein>
    <submittedName>
        <fullName evidence="2">Uncharacterized protein</fullName>
    </submittedName>
</protein>
<proteinExistence type="predicted"/>
<accession>A0AAN9LLV8</accession>
<keyword evidence="3" id="KW-1185">Reference proteome</keyword>
<feature type="signal peptide" evidence="1">
    <location>
        <begin position="1"/>
        <end position="26"/>
    </location>
</feature>
<evidence type="ECO:0000313" key="3">
    <source>
        <dbReference type="Proteomes" id="UP001367508"/>
    </source>
</evidence>
<dbReference type="EMBL" id="JAYMYQ010000004">
    <property type="protein sequence ID" value="KAK7338036.1"/>
    <property type="molecule type" value="Genomic_DNA"/>
</dbReference>
<organism evidence="2 3">
    <name type="scientific">Canavalia gladiata</name>
    <name type="common">Sword bean</name>
    <name type="synonym">Dolichos gladiatus</name>
    <dbReference type="NCBI Taxonomy" id="3824"/>
    <lineage>
        <taxon>Eukaryota</taxon>
        <taxon>Viridiplantae</taxon>
        <taxon>Streptophyta</taxon>
        <taxon>Embryophyta</taxon>
        <taxon>Tracheophyta</taxon>
        <taxon>Spermatophyta</taxon>
        <taxon>Magnoliopsida</taxon>
        <taxon>eudicotyledons</taxon>
        <taxon>Gunneridae</taxon>
        <taxon>Pentapetalae</taxon>
        <taxon>rosids</taxon>
        <taxon>fabids</taxon>
        <taxon>Fabales</taxon>
        <taxon>Fabaceae</taxon>
        <taxon>Papilionoideae</taxon>
        <taxon>50 kb inversion clade</taxon>
        <taxon>NPAAA clade</taxon>
        <taxon>indigoferoid/millettioid clade</taxon>
        <taxon>Phaseoleae</taxon>
        <taxon>Canavalia</taxon>
    </lineage>
</organism>
<name>A0AAN9LLV8_CANGL</name>